<accession>A0A851DLJ2</accession>
<gene>
    <name evidence="1" type="primary">Dsn1</name>
    <name evidence="1" type="ORF">TODMEX_R02413</name>
</gene>
<name>A0A851DLJ2_TODME</name>
<feature type="non-terminal residue" evidence="1">
    <location>
        <position position="267"/>
    </location>
</feature>
<dbReference type="PANTHER" id="PTHR14778:SF2">
    <property type="entry name" value="KINETOCHORE-ASSOCIATED PROTEIN DSN1 HOMOLOG"/>
    <property type="match status" value="1"/>
</dbReference>
<evidence type="ECO:0000313" key="2">
    <source>
        <dbReference type="Proteomes" id="UP000660247"/>
    </source>
</evidence>
<sequence length="267" mass="30463">KRRSWRRSSLKGLKHQQTLSPVYKDVTELSKSISLELPETERLAALVLACFQFSAQKLEQTLRQSDGFSPEAFRAHVDSVSEDMKRYVEKLKRDGTLQRCVDVTNELWTPLAGVFGGVSVRGAEEKPRAQPRSLLRRFSAECQGWEQLLRRHQDHAEEMARQLEECRRNGGRAQPADCLRSSVADVLKSKPDYQKILDEQREGLNSVELVLDEVQQGLKLVQSFRDESERHLQRLSRELAMGTFGELEKSPVRKLLGASARKMPPPP</sequence>
<dbReference type="GO" id="GO:0007059">
    <property type="term" value="P:chromosome segregation"/>
    <property type="evidence" value="ECO:0007669"/>
    <property type="project" value="InterPro"/>
</dbReference>
<dbReference type="Proteomes" id="UP000660247">
    <property type="component" value="Unassembled WGS sequence"/>
</dbReference>
<proteinExistence type="predicted"/>
<dbReference type="InterPro" id="IPR013218">
    <property type="entry name" value="Dsn1/Mis13"/>
</dbReference>
<evidence type="ECO:0000313" key="1">
    <source>
        <dbReference type="EMBL" id="NWI69193.1"/>
    </source>
</evidence>
<dbReference type="OrthoDB" id="10044040at2759"/>
<dbReference type="Pfam" id="PF08202">
    <property type="entry name" value="MIS13"/>
    <property type="match status" value="1"/>
</dbReference>
<dbReference type="GO" id="GO:0000444">
    <property type="term" value="C:MIS12/MIND type complex"/>
    <property type="evidence" value="ECO:0007669"/>
    <property type="project" value="InterPro"/>
</dbReference>
<dbReference type="EMBL" id="WEIS01077124">
    <property type="protein sequence ID" value="NWI69193.1"/>
    <property type="molecule type" value="Genomic_DNA"/>
</dbReference>
<keyword evidence="2" id="KW-1185">Reference proteome</keyword>
<feature type="non-terminal residue" evidence="1">
    <location>
        <position position="1"/>
    </location>
</feature>
<organism evidence="1 2">
    <name type="scientific">Todus mexicanus</name>
    <name type="common">Puerto Rican tody</name>
    <dbReference type="NCBI Taxonomy" id="135184"/>
    <lineage>
        <taxon>Eukaryota</taxon>
        <taxon>Metazoa</taxon>
        <taxon>Chordata</taxon>
        <taxon>Craniata</taxon>
        <taxon>Vertebrata</taxon>
        <taxon>Euteleostomi</taxon>
        <taxon>Archelosauria</taxon>
        <taxon>Archosauria</taxon>
        <taxon>Dinosauria</taxon>
        <taxon>Saurischia</taxon>
        <taxon>Theropoda</taxon>
        <taxon>Coelurosauria</taxon>
        <taxon>Aves</taxon>
        <taxon>Neognathae</taxon>
        <taxon>Neoaves</taxon>
        <taxon>Telluraves</taxon>
        <taxon>Coraciimorphae</taxon>
        <taxon>Coraciiformes</taxon>
        <taxon>Todidae</taxon>
        <taxon>Todus</taxon>
    </lineage>
</organism>
<dbReference type="PANTHER" id="PTHR14778">
    <property type="entry name" value="KINETOCHORE-ASSOCIATED PROTEIN DSN1 HOMOLOG"/>
    <property type="match status" value="1"/>
</dbReference>
<dbReference type="GO" id="GO:0051301">
    <property type="term" value="P:cell division"/>
    <property type="evidence" value="ECO:0007669"/>
    <property type="project" value="InterPro"/>
</dbReference>
<comment type="caution">
    <text evidence="1">The sequence shown here is derived from an EMBL/GenBank/DDBJ whole genome shotgun (WGS) entry which is preliminary data.</text>
</comment>
<reference evidence="1" key="1">
    <citation type="submission" date="2019-10" db="EMBL/GenBank/DDBJ databases">
        <title>Bird 10,000 Genomes (B10K) Project - Family phase.</title>
        <authorList>
            <person name="Zhang G."/>
        </authorList>
    </citation>
    <scope>NUCLEOTIDE SEQUENCE</scope>
    <source>
        <strain evidence="1">B10K-DU-002-69</strain>
        <tissue evidence="1">Muscle</tissue>
    </source>
</reference>
<protein>
    <submittedName>
        <fullName evidence="1">DSN1 protein</fullName>
    </submittedName>
</protein>
<dbReference type="AlphaFoldDB" id="A0A851DLJ2"/>